<evidence type="ECO:0000256" key="1">
    <source>
        <dbReference type="SAM" id="Phobius"/>
    </source>
</evidence>
<protein>
    <submittedName>
        <fullName evidence="4">Uncharacterized protein</fullName>
    </submittedName>
</protein>
<evidence type="ECO:0000256" key="2">
    <source>
        <dbReference type="SAM" id="SignalP"/>
    </source>
</evidence>
<name>A0AAF3JBT9_9BILA</name>
<evidence type="ECO:0000313" key="4">
    <source>
        <dbReference type="WBParaSite" id="MBELARI_LOCUS8933"/>
    </source>
</evidence>
<proteinExistence type="predicted"/>
<keyword evidence="1" id="KW-0472">Membrane</keyword>
<feature type="chain" id="PRO_5042037675" evidence="2">
    <location>
        <begin position="19"/>
        <end position="360"/>
    </location>
</feature>
<reference evidence="4" key="1">
    <citation type="submission" date="2024-02" db="UniProtKB">
        <authorList>
            <consortium name="WormBaseParasite"/>
        </authorList>
    </citation>
    <scope>IDENTIFICATION</scope>
</reference>
<keyword evidence="3" id="KW-1185">Reference proteome</keyword>
<keyword evidence="1" id="KW-1133">Transmembrane helix</keyword>
<dbReference type="AlphaFoldDB" id="A0AAF3JBT9"/>
<keyword evidence="2" id="KW-0732">Signal</keyword>
<dbReference type="Proteomes" id="UP000887575">
    <property type="component" value="Unassembled WGS sequence"/>
</dbReference>
<keyword evidence="1" id="KW-0812">Transmembrane</keyword>
<dbReference type="WBParaSite" id="MBELARI_LOCUS8933">
    <property type="protein sequence ID" value="MBELARI_LOCUS8933"/>
    <property type="gene ID" value="MBELARI_LOCUS8933"/>
</dbReference>
<sequence length="360" mass="41166">MVPSLLFLMVLLLSTTSAIEPTKPATEAAIVAPALLSLDAVPPCFRKCSEEYFTNLENHYLAGNLESFMVSSCSSLPNVVRCLNATCEVKVHRNFAIGALSGIEYLCSQAQTFAGVLPCSKVYAHISERCSHCNLYKSTRNLLNSKEVRRILRKSSSAYEVLSYAGDFCGNFTCSLFCMRDYVDTYCMKNGAKFVEVFLRPLSRLYATYMSSAPEDQRILNAQLPKQCRRLMTKDTLKTLFFDDDFIRELNEWVVAHKRAQLERAHRKKNPTTEFKGIKDPFLEFLKSLERPFYYGFIPFCLVLNLIALVISIIYCVRTTESVRKASLIQVERNPGNYMDLRKKTINHIQTQTRRHMKNL</sequence>
<feature type="signal peptide" evidence="2">
    <location>
        <begin position="1"/>
        <end position="18"/>
    </location>
</feature>
<organism evidence="3 4">
    <name type="scientific">Mesorhabditis belari</name>
    <dbReference type="NCBI Taxonomy" id="2138241"/>
    <lineage>
        <taxon>Eukaryota</taxon>
        <taxon>Metazoa</taxon>
        <taxon>Ecdysozoa</taxon>
        <taxon>Nematoda</taxon>
        <taxon>Chromadorea</taxon>
        <taxon>Rhabditida</taxon>
        <taxon>Rhabditina</taxon>
        <taxon>Rhabditomorpha</taxon>
        <taxon>Rhabditoidea</taxon>
        <taxon>Rhabditidae</taxon>
        <taxon>Mesorhabditinae</taxon>
        <taxon>Mesorhabditis</taxon>
    </lineage>
</organism>
<feature type="transmembrane region" description="Helical" evidence="1">
    <location>
        <begin position="293"/>
        <end position="317"/>
    </location>
</feature>
<evidence type="ECO:0000313" key="3">
    <source>
        <dbReference type="Proteomes" id="UP000887575"/>
    </source>
</evidence>
<accession>A0AAF3JBT9</accession>